<evidence type="ECO:0000313" key="4">
    <source>
        <dbReference type="EMBL" id="KGB78081.1"/>
    </source>
</evidence>
<feature type="compositionally biased region" description="Basic and acidic residues" evidence="1">
    <location>
        <begin position="12"/>
        <end position="23"/>
    </location>
</feature>
<dbReference type="SUPFAM" id="SSF56300">
    <property type="entry name" value="Metallo-dependent phosphatases"/>
    <property type="match status" value="1"/>
</dbReference>
<dbReference type="PANTHER" id="PTHR42850:SF4">
    <property type="entry name" value="ZINC-DEPENDENT ENDOPOLYPHOSPHATASE"/>
    <property type="match status" value="1"/>
</dbReference>
<keyword evidence="2" id="KW-0812">Transmembrane</keyword>
<evidence type="ECO:0000256" key="1">
    <source>
        <dbReference type="SAM" id="MobiDB-lite"/>
    </source>
</evidence>
<dbReference type="Gene3D" id="3.60.21.10">
    <property type="match status" value="1"/>
</dbReference>
<dbReference type="Pfam" id="PF00149">
    <property type="entry name" value="Metallophos"/>
    <property type="match status" value="1"/>
</dbReference>
<feature type="domain" description="Calcineurin-like phosphoesterase" evidence="3">
    <location>
        <begin position="176"/>
        <end position="286"/>
    </location>
</feature>
<accession>A0A095DB12</accession>
<reference evidence="4 5" key="2">
    <citation type="journal article" date="2018" name="Proc. Natl. Acad. Sci.">
        <title>RNAi is a critical determinant of centromere evolution in closely related fungi.</title>
        <authorList>
            <person name="Yadav V."/>
            <person name="Sun S."/>
            <person name="Billmyre R.B."/>
            <person name="Thimmappa B.C."/>
            <person name="Shea T."/>
            <person name="Lintner R."/>
            <person name="Bakkeren G."/>
            <person name="Cuomo C.A."/>
            <person name="Heitman J."/>
            <person name="Sanyal K."/>
        </authorList>
    </citation>
    <scope>NUCLEOTIDE SEQUENCE [LARGE SCALE GENOMIC DNA]</scope>
    <source>
        <strain evidence="4 5">R265</strain>
    </source>
</reference>
<dbReference type="PANTHER" id="PTHR42850">
    <property type="entry name" value="METALLOPHOSPHOESTERASE"/>
    <property type="match status" value="1"/>
</dbReference>
<dbReference type="EMBL" id="CP025764">
    <property type="protein sequence ID" value="KGB78081.1"/>
    <property type="molecule type" value="Genomic_DNA"/>
</dbReference>
<keyword evidence="5" id="KW-1185">Reference proteome</keyword>
<dbReference type="InterPro" id="IPR004843">
    <property type="entry name" value="Calcineurin-like_PHP"/>
</dbReference>
<dbReference type="RefSeq" id="XP_062883851.1">
    <property type="nucleotide sequence ID" value="XM_063028124.1"/>
</dbReference>
<dbReference type="OrthoDB" id="10267127at2759"/>
<dbReference type="KEGG" id="cdeu:CNBG_4168"/>
<keyword evidence="4" id="KW-0378">Hydrolase</keyword>
<dbReference type="AlphaFoldDB" id="A0A095DB12"/>
<dbReference type="GeneID" id="88180399"/>
<dbReference type="STRING" id="294750.A0A095DB12"/>
<dbReference type="GO" id="GO:0000298">
    <property type="term" value="F:endopolyphosphatase activity"/>
    <property type="evidence" value="ECO:0007669"/>
    <property type="project" value="TreeGrafter"/>
</dbReference>
<gene>
    <name evidence="4" type="ORF">CNBG_4168</name>
</gene>
<dbReference type="OMA" id="WIDAWNR"/>
<dbReference type="HOGENOM" id="CLU_023125_0_3_1"/>
<dbReference type="InterPro" id="IPR050126">
    <property type="entry name" value="Ap4A_hydrolase"/>
</dbReference>
<sequence>MAMAHQYSPPPESHHGHEQEDHRTLPLYSERHRPLGLYHRPSFLDEIVPLPSPSHFTPLGKDPRTHALRRSASVAIISIFLLAVIFMASTESGSTAKEAAARLKGVFGIESVAELGEVIAVNLGLGDEEQSTNTNDEGLAAETGENSSTRPQIDFDQFTMIKSVDPKDLDLSPGHRMIFVGDIHGSYDPLQRLMSELQYDDNNDVLFHVGDLVAKGPKPEQVLQWMKEHKIRGVRGNHDQPVIQWRTWMEWAGGVEWEAYMDLLSGKEGDEAIQILDKDKKKYPDDWIWKGEHWNIARQISKESYEYLTNLSLILHLPSLHAFVVHGGLLPSNPLKSSSDPSQPLVEYSNSTLSPPYRKAEELAIVKNVIQNTIPYNLYNMRSLFTDGPNKGKVTKSSKKGTPWSEVWNKEMKRCKGPGAWTTEDEGDEWQVEQEQVDDVQLENEEELDGPVKRQKPGTPEAEKQKSAKKKLKCSPVTVIYGHAAGRGLDIKPFSKGLDTGCVYGRQLTALVLGDITGLSGQSVRVGKHKGVLVSVDCGEHGTSI</sequence>
<feature type="region of interest" description="Disordered" evidence="1">
    <location>
        <begin position="442"/>
        <end position="470"/>
    </location>
</feature>
<dbReference type="VEuPathDB" id="FungiDB:CNBG_4168"/>
<feature type="region of interest" description="Disordered" evidence="1">
    <location>
        <begin position="129"/>
        <end position="151"/>
    </location>
</feature>
<dbReference type="Proteomes" id="UP000029445">
    <property type="component" value="Chromosome 6"/>
</dbReference>
<feature type="transmembrane region" description="Helical" evidence="2">
    <location>
        <begin position="71"/>
        <end position="89"/>
    </location>
</feature>
<keyword evidence="2" id="KW-0472">Membrane</keyword>
<dbReference type="GO" id="GO:0016791">
    <property type="term" value="F:phosphatase activity"/>
    <property type="evidence" value="ECO:0007669"/>
    <property type="project" value="TreeGrafter"/>
</dbReference>
<dbReference type="GO" id="GO:0006798">
    <property type="term" value="P:polyphosphate catabolic process"/>
    <property type="evidence" value="ECO:0007669"/>
    <property type="project" value="TreeGrafter"/>
</dbReference>
<dbReference type="InterPro" id="IPR029052">
    <property type="entry name" value="Metallo-depent_PP-like"/>
</dbReference>
<dbReference type="GO" id="GO:0005737">
    <property type="term" value="C:cytoplasm"/>
    <property type="evidence" value="ECO:0007669"/>
    <property type="project" value="TreeGrafter"/>
</dbReference>
<organism evidence="4 5">
    <name type="scientific">Cryptococcus deuterogattii (strain R265)</name>
    <name type="common">Cryptococcus gattii VGII (strain R265)</name>
    <dbReference type="NCBI Taxonomy" id="294750"/>
    <lineage>
        <taxon>Eukaryota</taxon>
        <taxon>Fungi</taxon>
        <taxon>Dikarya</taxon>
        <taxon>Basidiomycota</taxon>
        <taxon>Agaricomycotina</taxon>
        <taxon>Tremellomycetes</taxon>
        <taxon>Tremellales</taxon>
        <taxon>Cryptococcaceae</taxon>
        <taxon>Cryptococcus</taxon>
        <taxon>Cryptococcus gattii species complex</taxon>
    </lineage>
</organism>
<evidence type="ECO:0000259" key="3">
    <source>
        <dbReference type="Pfam" id="PF00149"/>
    </source>
</evidence>
<name>A0A095DB12_CRYD2</name>
<protein>
    <submittedName>
        <fullName evidence="4">Phosphoric monoester hydrolase</fullName>
    </submittedName>
</protein>
<reference evidence="4 5" key="1">
    <citation type="journal article" date="2011" name="MBio">
        <title>Genome variation in Cryptococcus gattii, an emerging pathogen of immunocompetent hosts.</title>
        <authorList>
            <person name="D'Souza C.A."/>
            <person name="Kronstad J.W."/>
            <person name="Taylor G."/>
            <person name="Warren R."/>
            <person name="Yuen M."/>
            <person name="Hu G."/>
            <person name="Jung W.H."/>
            <person name="Sham A."/>
            <person name="Kidd S.E."/>
            <person name="Tangen K."/>
            <person name="Lee N."/>
            <person name="Zeilmaker T."/>
            <person name="Sawkins J."/>
            <person name="McVicker G."/>
            <person name="Shah S."/>
            <person name="Gnerre S."/>
            <person name="Griggs A."/>
            <person name="Zeng Q."/>
            <person name="Bartlett K."/>
            <person name="Li W."/>
            <person name="Wang X."/>
            <person name="Heitman J."/>
            <person name="Stajich J.E."/>
            <person name="Fraser J.A."/>
            <person name="Meyer W."/>
            <person name="Carter D."/>
            <person name="Schein J."/>
            <person name="Krzywinski M."/>
            <person name="Kwon-Chung K.J."/>
            <person name="Varma A."/>
            <person name="Wang J."/>
            <person name="Brunham R."/>
            <person name="Fyfe M."/>
            <person name="Ouellette B.F."/>
            <person name="Siddiqui A."/>
            <person name="Marra M."/>
            <person name="Jones S."/>
            <person name="Holt R."/>
            <person name="Birren B.W."/>
            <person name="Galagan J.E."/>
            <person name="Cuomo C.A."/>
        </authorList>
    </citation>
    <scope>NUCLEOTIDE SEQUENCE [LARGE SCALE GENOMIC DNA]</scope>
    <source>
        <strain evidence="4 5">R265</strain>
    </source>
</reference>
<evidence type="ECO:0000256" key="2">
    <source>
        <dbReference type="SAM" id="Phobius"/>
    </source>
</evidence>
<keyword evidence="2" id="KW-1133">Transmembrane helix</keyword>
<proteinExistence type="predicted"/>
<evidence type="ECO:0000313" key="5">
    <source>
        <dbReference type="Proteomes" id="UP000029445"/>
    </source>
</evidence>
<feature type="region of interest" description="Disordered" evidence="1">
    <location>
        <begin position="1"/>
        <end position="23"/>
    </location>
</feature>